<dbReference type="Pfam" id="PF22879">
    <property type="entry name" value="AIPR_N"/>
    <property type="match status" value="1"/>
</dbReference>
<dbReference type="InterPro" id="IPR055101">
    <property type="entry name" value="AIPR_N"/>
</dbReference>
<protein>
    <submittedName>
        <fullName evidence="3">AIPR protein</fullName>
    </submittedName>
</protein>
<feature type="domain" description="Abortive infection phage resistance protein N-terminal" evidence="2">
    <location>
        <begin position="34"/>
        <end position="186"/>
    </location>
</feature>
<dbReference type="OrthoDB" id="9806213at2"/>
<reference evidence="4" key="1">
    <citation type="submission" date="2016-10" db="EMBL/GenBank/DDBJ databases">
        <authorList>
            <person name="Varghese N."/>
            <person name="Submissions S."/>
        </authorList>
    </citation>
    <scope>NUCLEOTIDE SEQUENCE [LARGE SCALE GENOMIC DNA]</scope>
    <source>
        <strain evidence="4">DSM 3695</strain>
    </source>
</reference>
<dbReference type="Proteomes" id="UP000199310">
    <property type="component" value="Unassembled WGS sequence"/>
</dbReference>
<proteinExistence type="predicted"/>
<evidence type="ECO:0000313" key="3">
    <source>
        <dbReference type="EMBL" id="SEW53496.1"/>
    </source>
</evidence>
<name>A0A1I0SAH8_9BACT</name>
<dbReference type="InterPro" id="IPR018891">
    <property type="entry name" value="AIPR_C"/>
</dbReference>
<dbReference type="Pfam" id="PF10592">
    <property type="entry name" value="AIPR"/>
    <property type="match status" value="1"/>
</dbReference>
<organism evidence="3 4">
    <name type="scientific">Chitinophaga arvensicola</name>
    <dbReference type="NCBI Taxonomy" id="29529"/>
    <lineage>
        <taxon>Bacteria</taxon>
        <taxon>Pseudomonadati</taxon>
        <taxon>Bacteroidota</taxon>
        <taxon>Chitinophagia</taxon>
        <taxon>Chitinophagales</taxon>
        <taxon>Chitinophagaceae</taxon>
        <taxon>Chitinophaga</taxon>
    </lineage>
</organism>
<dbReference type="EMBL" id="FOJG01000002">
    <property type="protein sequence ID" value="SEW53496.1"/>
    <property type="molecule type" value="Genomic_DNA"/>
</dbReference>
<accession>A0A1I0SAH8</accession>
<keyword evidence="4" id="KW-1185">Reference proteome</keyword>
<evidence type="ECO:0000313" key="4">
    <source>
        <dbReference type="Proteomes" id="UP000199310"/>
    </source>
</evidence>
<sequence>MENNELNVYYTELMQDVRSEQIAVEDGGFLEQIFTAYAINLLSEAGETENYRLAYSESLIPRNRHKINAYSIADNHETVDLFVTIFNQLDDIQRVSKAEIDNVSKLGISFFKKSRSKNYAGELEESTDIFQFARTLGESEQLKANLVRVNVIILTNGLFKGEIPEDRESFGFPVFYKVVDLNYLFNLTEKEHTPIVIDFLEEGFNVSCIKANTENPAYQSYLAVIPGSALAAIYEKYGARLLEQNVRAFLQFTGKINKGIRSTIMREPHMFLAFNNGIAATANSIVLRTTEEGLLIESIDDLQIVNGGQTTAAIYHTLKKDRSDITKVFVQMKLSVIKDKSNFSGIVSRISEYANTQNKISVSDLSSNTPFHVEVEKLSRNTWAPARGQVLQTRWFYERARGQYKNARLKFGTTKRKLQDFDNRNPRTQFFTKEELAKYINVSQERYFGSKLMTGPHMVVRGSQKNYTQFVVYNLPSHPNLFFFEELIGKAIIFRHAEWIYGIKPNSIGDMRYITVPYTIAWLCYRTNERIDYRKIWKAQNISANLEKVLSIIMRRVEAFIKNNAPGSLYGEWAKKEDCWSAVKVQKFGIDFQEIRTDVISAVEKNRRDKEMAASSEEGLREFEINTISSIKNEQWRKFGTWGKETRLLNARQQAAALDIADNLSETDLELPESLLKVGLRIIEIVSKHEPGLFQ</sequence>
<gene>
    <name evidence="3" type="ORF">SAMN04488122_5506</name>
</gene>
<dbReference type="RefSeq" id="WP_089900656.1">
    <property type="nucleotide sequence ID" value="NZ_FOJG01000002.1"/>
</dbReference>
<evidence type="ECO:0000259" key="2">
    <source>
        <dbReference type="Pfam" id="PF22879"/>
    </source>
</evidence>
<evidence type="ECO:0000259" key="1">
    <source>
        <dbReference type="Pfam" id="PF10592"/>
    </source>
</evidence>
<dbReference type="STRING" id="29529.SAMN04488122_5506"/>
<feature type="domain" description="Abortive phage infection protein C-terminal" evidence="1">
    <location>
        <begin position="242"/>
        <end position="564"/>
    </location>
</feature>
<dbReference type="AlphaFoldDB" id="A0A1I0SAH8"/>